<dbReference type="HAMAP" id="MF_01151">
    <property type="entry name" value="GrpE"/>
    <property type="match status" value="1"/>
</dbReference>
<evidence type="ECO:0000256" key="10">
    <source>
        <dbReference type="HAMAP-Rule" id="MF_01151"/>
    </source>
</evidence>
<dbReference type="PRINTS" id="PR00773">
    <property type="entry name" value="GRPEPROTEIN"/>
</dbReference>
<dbReference type="KEGG" id="sper:EW093_02500"/>
<sequence length="200" mass="23264">MNEDKDKEEILEEESKTPQVEDQEVETGETEEETSDETPMDELAFKDARIKELEESVEEHKANYLRKHADFENFRRRMLKEKSDSIKHANESLITDLIEVVDNFDRALLSANDNEDFNSFKEGIEMIEKQFKGMLSSNWGLSRIESVGKEFDPQIHEAMFMEDSADVEVPTVCEEFQSGYKLHDKVLRAPKVKVQKPIDQ</sequence>
<evidence type="ECO:0000256" key="8">
    <source>
        <dbReference type="ARBA" id="ARBA00072274"/>
    </source>
</evidence>
<evidence type="ECO:0000313" key="15">
    <source>
        <dbReference type="Proteomes" id="UP000323824"/>
    </source>
</evidence>
<feature type="compositionally biased region" description="Basic and acidic residues" evidence="13">
    <location>
        <begin position="1"/>
        <end position="16"/>
    </location>
</feature>
<feature type="region of interest" description="Disordered" evidence="13">
    <location>
        <begin position="1"/>
        <end position="43"/>
    </location>
</feature>
<feature type="coiled-coil region" evidence="12">
    <location>
        <begin position="43"/>
        <end position="70"/>
    </location>
</feature>
<dbReference type="Proteomes" id="UP000323824">
    <property type="component" value="Chromosome"/>
</dbReference>
<dbReference type="Gene3D" id="3.90.20.20">
    <property type="match status" value="1"/>
</dbReference>
<dbReference type="Pfam" id="PF01025">
    <property type="entry name" value="GrpE"/>
    <property type="match status" value="1"/>
</dbReference>
<evidence type="ECO:0000256" key="6">
    <source>
        <dbReference type="ARBA" id="ARBA00023186"/>
    </source>
</evidence>
<reference evidence="14 15" key="2">
    <citation type="submission" date="2019-09" db="EMBL/GenBank/DDBJ databases">
        <title>Complete Genome Sequence and Methylome Analysis of free living Spirochaetas.</title>
        <authorList>
            <person name="Leshcheva N."/>
            <person name="Mikheeva N."/>
        </authorList>
    </citation>
    <scope>NUCLEOTIDE SEQUENCE [LARGE SCALE GENOMIC DNA]</scope>
    <source>
        <strain evidence="14 15">P</strain>
    </source>
</reference>
<gene>
    <name evidence="10 14" type="primary">grpE</name>
    <name evidence="14" type="ORF">EW093_02500</name>
</gene>
<name>A0A5C1QAD0_9SPIO</name>
<evidence type="ECO:0000256" key="4">
    <source>
        <dbReference type="ARBA" id="ARBA00022490"/>
    </source>
</evidence>
<dbReference type="CDD" id="cd00446">
    <property type="entry name" value="GrpE"/>
    <property type="match status" value="1"/>
</dbReference>
<dbReference type="SUPFAM" id="SSF51064">
    <property type="entry name" value="Head domain of nucleotide exchange factor GrpE"/>
    <property type="match status" value="1"/>
</dbReference>
<dbReference type="GO" id="GO:0000774">
    <property type="term" value="F:adenyl-nucleotide exchange factor activity"/>
    <property type="evidence" value="ECO:0007669"/>
    <property type="project" value="InterPro"/>
</dbReference>
<dbReference type="PANTHER" id="PTHR21237">
    <property type="entry name" value="GRPE PROTEIN"/>
    <property type="match status" value="1"/>
</dbReference>
<dbReference type="AlphaFoldDB" id="A0A5C1QAD0"/>
<evidence type="ECO:0000256" key="7">
    <source>
        <dbReference type="ARBA" id="ARBA00053401"/>
    </source>
</evidence>
<feature type="compositionally biased region" description="Acidic residues" evidence="13">
    <location>
        <begin position="21"/>
        <end position="40"/>
    </location>
</feature>
<comment type="subcellular location">
    <subcellularLocation>
        <location evidence="1 10">Cytoplasm</location>
    </subcellularLocation>
</comment>
<evidence type="ECO:0000313" key="14">
    <source>
        <dbReference type="EMBL" id="QEN03614.1"/>
    </source>
</evidence>
<evidence type="ECO:0000256" key="11">
    <source>
        <dbReference type="RuleBase" id="RU004478"/>
    </source>
</evidence>
<dbReference type="InterPro" id="IPR000740">
    <property type="entry name" value="GrpE"/>
</dbReference>
<evidence type="ECO:0000256" key="9">
    <source>
        <dbReference type="ARBA" id="ARBA00076414"/>
    </source>
</evidence>
<keyword evidence="6 10" id="KW-0143">Chaperone</keyword>
<dbReference type="InterPro" id="IPR013805">
    <property type="entry name" value="GrpE_CC"/>
</dbReference>
<dbReference type="GO" id="GO:0051082">
    <property type="term" value="F:unfolded protein binding"/>
    <property type="evidence" value="ECO:0007669"/>
    <property type="project" value="TreeGrafter"/>
</dbReference>
<reference evidence="14 15" key="1">
    <citation type="submission" date="2019-02" db="EMBL/GenBank/DDBJ databases">
        <authorList>
            <person name="Fomenkov A."/>
            <person name="Dubinina G."/>
            <person name="Grabovich M."/>
            <person name="Vincze T."/>
            <person name="Roberts R.J."/>
        </authorList>
    </citation>
    <scope>NUCLEOTIDE SEQUENCE [LARGE SCALE GENOMIC DNA]</scope>
    <source>
        <strain evidence="14 15">P</strain>
    </source>
</reference>
<evidence type="ECO:0000256" key="2">
    <source>
        <dbReference type="ARBA" id="ARBA00009054"/>
    </source>
</evidence>
<comment type="subunit">
    <text evidence="3 10">Homodimer.</text>
</comment>
<keyword evidence="4 10" id="KW-0963">Cytoplasm</keyword>
<comment type="similarity">
    <text evidence="2 10 11">Belongs to the GrpE family.</text>
</comment>
<dbReference type="EMBL" id="CP035807">
    <property type="protein sequence ID" value="QEN03614.1"/>
    <property type="molecule type" value="Genomic_DNA"/>
</dbReference>
<dbReference type="Gene3D" id="2.30.22.10">
    <property type="entry name" value="Head domain of nucleotide exchange factor GrpE"/>
    <property type="match status" value="1"/>
</dbReference>
<evidence type="ECO:0000256" key="1">
    <source>
        <dbReference type="ARBA" id="ARBA00004496"/>
    </source>
</evidence>
<evidence type="ECO:0000256" key="13">
    <source>
        <dbReference type="SAM" id="MobiDB-lite"/>
    </source>
</evidence>
<dbReference type="GO" id="GO:0042803">
    <property type="term" value="F:protein homodimerization activity"/>
    <property type="evidence" value="ECO:0007669"/>
    <property type="project" value="InterPro"/>
</dbReference>
<dbReference type="PANTHER" id="PTHR21237:SF23">
    <property type="entry name" value="GRPE PROTEIN HOMOLOG, MITOCHONDRIAL"/>
    <property type="match status" value="1"/>
</dbReference>
<dbReference type="GO" id="GO:0005737">
    <property type="term" value="C:cytoplasm"/>
    <property type="evidence" value="ECO:0007669"/>
    <property type="project" value="UniProtKB-SubCell"/>
</dbReference>
<dbReference type="OrthoDB" id="9812586at2"/>
<accession>A0A5C1QAD0</accession>
<comment type="function">
    <text evidence="7 10">Participates actively in the response to hyperosmotic and heat shock by preventing the aggregation of stress-denatured proteins, in association with DnaK and GrpE. It is the nucleotide exchange factor for DnaK and may function as a thermosensor. Unfolded proteins bind initially to DnaJ; upon interaction with the DnaJ-bound protein, DnaK hydrolyzes its bound ATP, resulting in the formation of a stable complex. GrpE releases ADP from DnaK; ATP binding to DnaK triggers the release of the substrate protein, thus completing the reaction cycle. Several rounds of ATP-dependent interactions between DnaJ, DnaK and GrpE are required for fully efficient folding.</text>
</comment>
<protein>
    <recommendedName>
        <fullName evidence="8 10">Protein GrpE</fullName>
    </recommendedName>
    <alternativeName>
        <fullName evidence="9 10">HSP-70 cofactor</fullName>
    </alternativeName>
</protein>
<dbReference type="RefSeq" id="WP_149566872.1">
    <property type="nucleotide sequence ID" value="NZ_CP035807.1"/>
</dbReference>
<dbReference type="FunFam" id="2.30.22.10:FF:000001">
    <property type="entry name" value="Protein GrpE"/>
    <property type="match status" value="1"/>
</dbReference>
<organism evidence="14 15">
    <name type="scientific">Thiospirochaeta perfilievii</name>
    <dbReference type="NCBI Taxonomy" id="252967"/>
    <lineage>
        <taxon>Bacteria</taxon>
        <taxon>Pseudomonadati</taxon>
        <taxon>Spirochaetota</taxon>
        <taxon>Spirochaetia</taxon>
        <taxon>Spirochaetales</taxon>
        <taxon>Spirochaetaceae</taxon>
        <taxon>Thiospirochaeta</taxon>
    </lineage>
</organism>
<keyword evidence="15" id="KW-1185">Reference proteome</keyword>
<proteinExistence type="inferred from homology"/>
<keyword evidence="5 10" id="KW-0346">Stress response</keyword>
<evidence type="ECO:0000256" key="12">
    <source>
        <dbReference type="SAM" id="Coils"/>
    </source>
</evidence>
<evidence type="ECO:0000256" key="3">
    <source>
        <dbReference type="ARBA" id="ARBA00011738"/>
    </source>
</evidence>
<keyword evidence="12" id="KW-0175">Coiled coil</keyword>
<dbReference type="GO" id="GO:0051087">
    <property type="term" value="F:protein-folding chaperone binding"/>
    <property type="evidence" value="ECO:0007669"/>
    <property type="project" value="InterPro"/>
</dbReference>
<dbReference type="SUPFAM" id="SSF58014">
    <property type="entry name" value="Coiled-coil domain of nucleotide exchange factor GrpE"/>
    <property type="match status" value="1"/>
</dbReference>
<dbReference type="GO" id="GO:0006457">
    <property type="term" value="P:protein folding"/>
    <property type="evidence" value="ECO:0007669"/>
    <property type="project" value="InterPro"/>
</dbReference>
<evidence type="ECO:0000256" key="5">
    <source>
        <dbReference type="ARBA" id="ARBA00023016"/>
    </source>
</evidence>
<dbReference type="InterPro" id="IPR009012">
    <property type="entry name" value="GrpE_head"/>
</dbReference>
<dbReference type="NCBIfam" id="NF010738">
    <property type="entry name" value="PRK14140.1"/>
    <property type="match status" value="1"/>
</dbReference>